<reference evidence="1" key="2">
    <citation type="journal article" date="2023" name="ISME Commun">
        <title>Characterization of a bloom-associated alphaproteobacterial lineage, 'Candidatus Phycosocius': insights into freshwater algal-bacterial interactions.</title>
        <authorList>
            <person name="Tanabe Y."/>
            <person name="Yamaguchi H."/>
            <person name="Yoshida M."/>
            <person name="Kai A."/>
            <person name="Okazaki Y."/>
        </authorList>
    </citation>
    <scope>NUCLEOTIDE SEQUENCE</scope>
    <source>
        <strain evidence="1">BOTRYCO-1</strain>
    </source>
</reference>
<organism evidence="1 2">
    <name type="scientific">Candidatus Phycosocius spiralis</name>
    <dbReference type="NCBI Taxonomy" id="2815099"/>
    <lineage>
        <taxon>Bacteria</taxon>
        <taxon>Pseudomonadati</taxon>
        <taxon>Pseudomonadota</taxon>
        <taxon>Alphaproteobacteria</taxon>
        <taxon>Caulobacterales</taxon>
        <taxon>Caulobacterales incertae sedis</taxon>
        <taxon>Candidatus Phycosocius</taxon>
    </lineage>
</organism>
<keyword evidence="2" id="KW-1185">Reference proteome</keyword>
<name>A0ABQ4PW15_9PROT</name>
<dbReference type="InterPro" id="IPR007460">
    <property type="entry name" value="BrnT_toxin"/>
</dbReference>
<protein>
    <recommendedName>
        <fullName evidence="3">BrnT family toxin</fullName>
    </recommendedName>
</protein>
<dbReference type="InterPro" id="IPR038573">
    <property type="entry name" value="BrnT_sf"/>
</dbReference>
<proteinExistence type="predicted"/>
<dbReference type="Pfam" id="PF04365">
    <property type="entry name" value="BrnT_toxin"/>
    <property type="match status" value="1"/>
</dbReference>
<dbReference type="Proteomes" id="UP001161064">
    <property type="component" value="Unassembled WGS sequence"/>
</dbReference>
<comment type="caution">
    <text evidence="1">The sequence shown here is derived from an EMBL/GenBank/DDBJ whole genome shotgun (WGS) entry which is preliminary data.</text>
</comment>
<dbReference type="Gene3D" id="3.10.450.530">
    <property type="entry name" value="Ribonuclease toxin, BrnT, of type II toxin-antitoxin system"/>
    <property type="match status" value="1"/>
</dbReference>
<accession>A0ABQ4PW15</accession>
<evidence type="ECO:0000313" key="2">
    <source>
        <dbReference type="Proteomes" id="UP001161064"/>
    </source>
</evidence>
<evidence type="ECO:0008006" key="3">
    <source>
        <dbReference type="Google" id="ProtNLM"/>
    </source>
</evidence>
<reference evidence="1" key="1">
    <citation type="submission" date="2021-05" db="EMBL/GenBank/DDBJ databases">
        <authorList>
            <person name="Tanabe Y."/>
        </authorList>
    </citation>
    <scope>NUCLEOTIDE SEQUENCE</scope>
    <source>
        <strain evidence="1">BOTRYCO-1</strain>
    </source>
</reference>
<sequence>MLYAALIFEGPILTKIDNRKDYGEVRWIAIGKVELDYFTLIYTIRDGKYRLITAWRSGRREREHYERSNTG</sequence>
<gene>
    <name evidence="1" type="ORF">PsB1_1336</name>
</gene>
<dbReference type="EMBL" id="BPFZ01000007">
    <property type="protein sequence ID" value="GIU67182.1"/>
    <property type="molecule type" value="Genomic_DNA"/>
</dbReference>
<evidence type="ECO:0000313" key="1">
    <source>
        <dbReference type="EMBL" id="GIU67182.1"/>
    </source>
</evidence>